<evidence type="ECO:0000256" key="5">
    <source>
        <dbReference type="PROSITE-ProRule" id="PRU10007"/>
    </source>
</evidence>
<gene>
    <name evidence="8" type="primary">dmpC</name>
</gene>
<feature type="domain" description="Aldehyde dehydrogenase" evidence="7">
    <location>
        <begin position="21"/>
        <end position="477"/>
    </location>
</feature>
<keyword evidence="4" id="KW-0520">NAD</keyword>
<dbReference type="InterPro" id="IPR016163">
    <property type="entry name" value="Ald_DH_C"/>
</dbReference>
<evidence type="ECO:0000313" key="8">
    <source>
        <dbReference type="EMBL" id="AIE97127.1"/>
    </source>
</evidence>
<dbReference type="InterPro" id="IPR016162">
    <property type="entry name" value="Ald_DH_N"/>
</dbReference>
<dbReference type="EC" id="1.2.1.32" evidence="8"/>
<dbReference type="PROSITE" id="PS00687">
    <property type="entry name" value="ALDEHYDE_DEHYDR_GLU"/>
    <property type="match status" value="1"/>
</dbReference>
<dbReference type="Pfam" id="PF00171">
    <property type="entry name" value="Aldedh"/>
    <property type="match status" value="1"/>
</dbReference>
<evidence type="ECO:0000256" key="4">
    <source>
        <dbReference type="ARBA" id="ARBA00023027"/>
    </source>
</evidence>
<dbReference type="SUPFAM" id="SSF53720">
    <property type="entry name" value="ALDH-like"/>
    <property type="match status" value="1"/>
</dbReference>
<evidence type="ECO:0000256" key="3">
    <source>
        <dbReference type="ARBA" id="ARBA00023002"/>
    </source>
</evidence>
<dbReference type="FunFam" id="3.40.605.10:FF:000007">
    <property type="entry name" value="NAD/NADP-dependent betaine aldehyde dehydrogenase"/>
    <property type="match status" value="1"/>
</dbReference>
<comment type="subunit">
    <text evidence="2">Homotetramer.</text>
</comment>
<proteinExistence type="inferred from homology"/>
<sequence length="486" mass="52748">MKVMELKQYINGKFHTPVSGKYMKNRNPATGDIISKVPLGDKSDVDAAVYSAKSALPKWSAKSVDERADILEKIANIIESRKQKLAELESLDTGKPIRLAFDTDISRAIANFRFFAGAARHDELGFHKMKNAVNYTLRKPLGVVALITPWNLPIYLLSWKTAPALVMGNTVVAKPSSMTPLTASALAEIMNEAGLPNGVFNLVHGSGSKVGKPLSLHQDVAAVSFTGSTDAGAKVSEAASSTFKKISLELGGKNPTIVFADADLNKAINGAVRAAFTNQGQVCLCGSRILVERKIHDQFLEGIVKATKKMKIGNPSDKNVDLGAVISHEHRDKVEEYIRLGIEEGGRIECGGKRPELKNPWNNGAFLEPTIISGLPPNCRTATEEIFGPVATIHPFETEEEAVAISNSVNYGLAASVWTSDLSRAHRISADLESGMVWVNTWLLRDLRVPFGGMKDSGVGREGGRYSLDFFSELQNVCIEMGEKNE</sequence>
<dbReference type="GO" id="GO:0047102">
    <property type="term" value="F:aminomuconate-semialdehyde dehydrogenase activity"/>
    <property type="evidence" value="ECO:0007669"/>
    <property type="project" value="UniProtKB-EC"/>
</dbReference>
<feature type="active site" evidence="5">
    <location>
        <position position="249"/>
    </location>
</feature>
<evidence type="ECO:0000256" key="1">
    <source>
        <dbReference type="ARBA" id="ARBA00009986"/>
    </source>
</evidence>
<name>A0A075G5T8_9EURY</name>
<keyword evidence="3 6" id="KW-0560">Oxidoreductase</keyword>
<dbReference type="InterPro" id="IPR016160">
    <property type="entry name" value="Ald_DH_CS_CYS"/>
</dbReference>
<evidence type="ECO:0000259" key="7">
    <source>
        <dbReference type="Pfam" id="PF00171"/>
    </source>
</evidence>
<organism evidence="8">
    <name type="scientific">uncultured marine group II/III euryarchaeote AD1000_91_C10</name>
    <dbReference type="NCBI Taxonomy" id="1457825"/>
    <lineage>
        <taxon>Archaea</taxon>
        <taxon>Methanobacteriati</taxon>
        <taxon>Methanobacteriota</taxon>
        <taxon>environmental samples</taxon>
    </lineage>
</organism>
<dbReference type="InterPro" id="IPR016161">
    <property type="entry name" value="Ald_DH/histidinol_DH"/>
</dbReference>
<dbReference type="InterPro" id="IPR029510">
    <property type="entry name" value="Ald_DH_CS_GLU"/>
</dbReference>
<dbReference type="CDD" id="cd07093">
    <property type="entry name" value="ALDH_F8_HMSADH"/>
    <property type="match status" value="1"/>
</dbReference>
<dbReference type="InterPro" id="IPR015590">
    <property type="entry name" value="Aldehyde_DH_dom"/>
</dbReference>
<reference evidence="8" key="1">
    <citation type="journal article" date="2014" name="Genome Biol. Evol.">
        <title>Pangenome evidence for extensive interdomain horizontal transfer affecting lineage core and shell genes in uncultured planktonic thaumarchaeota and euryarchaeota.</title>
        <authorList>
            <person name="Deschamps P."/>
            <person name="Zivanovic Y."/>
            <person name="Moreira D."/>
            <person name="Rodriguez-Valera F."/>
            <person name="Lopez-Garcia P."/>
        </authorList>
    </citation>
    <scope>NUCLEOTIDE SEQUENCE</scope>
</reference>
<evidence type="ECO:0000256" key="2">
    <source>
        <dbReference type="ARBA" id="ARBA00011881"/>
    </source>
</evidence>
<dbReference type="Gene3D" id="3.40.309.10">
    <property type="entry name" value="Aldehyde Dehydrogenase, Chain A, domain 2"/>
    <property type="match status" value="1"/>
</dbReference>
<dbReference type="Gene3D" id="3.40.605.10">
    <property type="entry name" value="Aldehyde Dehydrogenase, Chain A, domain 1"/>
    <property type="match status" value="1"/>
</dbReference>
<dbReference type="EMBL" id="KF900498">
    <property type="protein sequence ID" value="AIE97127.1"/>
    <property type="molecule type" value="Genomic_DNA"/>
</dbReference>
<evidence type="ECO:0000256" key="6">
    <source>
        <dbReference type="RuleBase" id="RU003345"/>
    </source>
</evidence>
<dbReference type="PROSITE" id="PS00070">
    <property type="entry name" value="ALDEHYDE_DEHYDR_CYS"/>
    <property type="match status" value="1"/>
</dbReference>
<dbReference type="PANTHER" id="PTHR43720">
    <property type="entry name" value="2-AMINOMUCONIC SEMIALDEHYDE DEHYDROGENASE"/>
    <property type="match status" value="1"/>
</dbReference>
<dbReference type="FunFam" id="3.40.309.10:FF:000012">
    <property type="entry name" value="Betaine aldehyde dehydrogenase"/>
    <property type="match status" value="1"/>
</dbReference>
<protein>
    <submittedName>
        <fullName evidence="8">Aldehyde dehydrogenase (DmpC)</fullName>
        <ecNumber evidence="8">1.2.1.32</ecNumber>
    </submittedName>
</protein>
<dbReference type="PANTHER" id="PTHR43720:SF2">
    <property type="entry name" value="2-AMINOMUCONIC SEMIALDEHYDE DEHYDROGENASE"/>
    <property type="match status" value="1"/>
</dbReference>
<comment type="similarity">
    <text evidence="1 6">Belongs to the aldehyde dehydrogenase family.</text>
</comment>
<dbReference type="AlphaFoldDB" id="A0A075G5T8"/>
<accession>A0A075G5T8</accession>